<comment type="caution">
    <text evidence="4">The sequence shown here is derived from an EMBL/GenBank/DDBJ whole genome shotgun (WGS) entry which is preliminary data.</text>
</comment>
<dbReference type="PANTHER" id="PTHR43976">
    <property type="entry name" value="SHORT CHAIN DEHYDROGENASE"/>
    <property type="match status" value="1"/>
</dbReference>
<keyword evidence="5" id="KW-1185">Reference proteome</keyword>
<dbReference type="PANTHER" id="PTHR43976:SF16">
    <property type="entry name" value="SHORT-CHAIN DEHYDROGENASE_REDUCTASE FAMILY PROTEIN"/>
    <property type="match status" value="1"/>
</dbReference>
<evidence type="ECO:0000313" key="4">
    <source>
        <dbReference type="EMBL" id="MFD3408486.1"/>
    </source>
</evidence>
<dbReference type="GO" id="GO:0016491">
    <property type="term" value="F:oxidoreductase activity"/>
    <property type="evidence" value="ECO:0007669"/>
    <property type="project" value="UniProtKB-KW"/>
</dbReference>
<keyword evidence="2 4" id="KW-0560">Oxidoreductase</keyword>
<comment type="similarity">
    <text evidence="1 3">Belongs to the short-chain dehydrogenases/reductases (SDR) family.</text>
</comment>
<dbReference type="EMBL" id="JBBKXX010000002">
    <property type="protein sequence ID" value="MFD3408486.1"/>
    <property type="molecule type" value="Genomic_DNA"/>
</dbReference>
<dbReference type="Gene3D" id="3.40.50.720">
    <property type="entry name" value="NAD(P)-binding Rossmann-like Domain"/>
    <property type="match status" value="1"/>
</dbReference>
<sequence>MMNKTILITGTSSGIGKATVYEFAKMGWNVIATQRNPATETDFNQYPNVKLYPLDVTNLESISQAMSRAINDFGKIDIVVNNAGYGVDGAFEAMSDEIIEKQFNTNVFGLMRVTREAIKHMRPTGGGIIIQISSMGGKITFPLYSIYHATKFAVEGFTESLHYELSQFNIKMKLIEPGPIVTDFYGRSRQFIKPTDTNQYDGFIQKFNNAAEKVMKDAEGPEVVAKMIYKSATDNSNQMRYAVGKPGPMLLVLRKLLSDKLYFLMVRKSYNL</sequence>
<protein>
    <submittedName>
        <fullName evidence="4">SDR family oxidoreductase</fullName>
        <ecNumber evidence="4">1.1.-.-</ecNumber>
    </submittedName>
</protein>
<evidence type="ECO:0000313" key="5">
    <source>
        <dbReference type="Proteomes" id="UP001598019"/>
    </source>
</evidence>
<organism evidence="4 5">
    <name type="scientific">Aquirufa esocilacus</name>
    <dbReference type="NCBI Taxonomy" id="3096513"/>
    <lineage>
        <taxon>Bacteria</taxon>
        <taxon>Pseudomonadati</taxon>
        <taxon>Bacteroidota</taxon>
        <taxon>Cytophagia</taxon>
        <taxon>Cytophagales</taxon>
        <taxon>Flectobacillaceae</taxon>
        <taxon>Aquirufa</taxon>
    </lineage>
</organism>
<evidence type="ECO:0000256" key="1">
    <source>
        <dbReference type="ARBA" id="ARBA00006484"/>
    </source>
</evidence>
<evidence type="ECO:0000256" key="2">
    <source>
        <dbReference type="ARBA" id="ARBA00023002"/>
    </source>
</evidence>
<dbReference type="EC" id="1.1.-.-" evidence="4"/>
<evidence type="ECO:0000256" key="3">
    <source>
        <dbReference type="RuleBase" id="RU000363"/>
    </source>
</evidence>
<accession>A0ABW6DLV2</accession>
<proteinExistence type="inferred from homology"/>
<dbReference type="RefSeq" id="WP_377980874.1">
    <property type="nucleotide sequence ID" value="NZ_JBBKXX010000002.1"/>
</dbReference>
<dbReference type="PRINTS" id="PR00080">
    <property type="entry name" value="SDRFAMILY"/>
</dbReference>
<reference evidence="4 5" key="1">
    <citation type="submission" date="2024-03" db="EMBL/GenBank/DDBJ databases">
        <title>Aquirufa genome sequencing.</title>
        <authorList>
            <person name="Pitt A."/>
            <person name="Hahn M.W."/>
        </authorList>
    </citation>
    <scope>NUCLEOTIDE SEQUENCE [LARGE SCALE GENOMIC DNA]</scope>
    <source>
        <strain evidence="4 5">HETE-83D</strain>
    </source>
</reference>
<dbReference type="SUPFAM" id="SSF51735">
    <property type="entry name" value="NAD(P)-binding Rossmann-fold domains"/>
    <property type="match status" value="1"/>
</dbReference>
<dbReference type="Pfam" id="PF00106">
    <property type="entry name" value="adh_short"/>
    <property type="match status" value="1"/>
</dbReference>
<dbReference type="InterPro" id="IPR051911">
    <property type="entry name" value="SDR_oxidoreductase"/>
</dbReference>
<dbReference type="InterPro" id="IPR036291">
    <property type="entry name" value="NAD(P)-bd_dom_sf"/>
</dbReference>
<dbReference type="CDD" id="cd05374">
    <property type="entry name" value="17beta-HSD-like_SDR_c"/>
    <property type="match status" value="1"/>
</dbReference>
<gene>
    <name evidence="4" type="ORF">SKC37_07445</name>
</gene>
<dbReference type="Proteomes" id="UP001598019">
    <property type="component" value="Unassembled WGS sequence"/>
</dbReference>
<name>A0ABW6DLV2_9BACT</name>
<dbReference type="InterPro" id="IPR002347">
    <property type="entry name" value="SDR_fam"/>
</dbReference>
<dbReference type="PRINTS" id="PR00081">
    <property type="entry name" value="GDHRDH"/>
</dbReference>